<organism evidence="1">
    <name type="scientific">marine sediment metagenome</name>
    <dbReference type="NCBI Taxonomy" id="412755"/>
    <lineage>
        <taxon>unclassified sequences</taxon>
        <taxon>metagenomes</taxon>
        <taxon>ecological metagenomes</taxon>
    </lineage>
</organism>
<feature type="non-terminal residue" evidence="1">
    <location>
        <position position="1"/>
    </location>
</feature>
<gene>
    <name evidence="1" type="ORF">S01H4_44175</name>
</gene>
<dbReference type="AlphaFoldDB" id="X1D7I5"/>
<name>X1D7I5_9ZZZZ</name>
<accession>X1D7I5</accession>
<proteinExistence type="predicted"/>
<reference evidence="1" key="1">
    <citation type="journal article" date="2014" name="Front. Microbiol.">
        <title>High frequency of phylogenetically diverse reductive dehalogenase-homologous genes in deep subseafloor sedimentary metagenomes.</title>
        <authorList>
            <person name="Kawai M."/>
            <person name="Futagami T."/>
            <person name="Toyoda A."/>
            <person name="Takaki Y."/>
            <person name="Nishi S."/>
            <person name="Hori S."/>
            <person name="Arai W."/>
            <person name="Tsubouchi T."/>
            <person name="Morono Y."/>
            <person name="Uchiyama I."/>
            <person name="Ito T."/>
            <person name="Fujiyama A."/>
            <person name="Inagaki F."/>
            <person name="Takami H."/>
        </authorList>
    </citation>
    <scope>NUCLEOTIDE SEQUENCE</scope>
    <source>
        <strain evidence="1">Expedition CK06-06</strain>
    </source>
</reference>
<sequence length="283" mass="31771">APEVAAYTFAPSVTLTADILAASEKMKTLEKDVRAETLKQYKEHLKEDISEGYRYLTKEEFKLEVAPEIETQMKEAIALEAGVSMAFLGGLATFRGYRAVTKPIISYKIPKPVSFFQEVKARQPILRVGKEVGEIPISTYKIITKVPPPKKIVTTRAREIFGLGPKEITIIGKPKIYITEPVGPVIGDIPYVTRVGKIRITGELGKSKFFEISGKQAPTTLSALKKLPAYEQRMWQKLIEARVGRPVKLENVPKMLKEEELLGRGFIESYQYFGKPGRRITRA</sequence>
<protein>
    <submittedName>
        <fullName evidence="1">Uncharacterized protein</fullName>
    </submittedName>
</protein>
<evidence type="ECO:0000313" key="1">
    <source>
        <dbReference type="EMBL" id="GAH04245.1"/>
    </source>
</evidence>
<feature type="non-terminal residue" evidence="1">
    <location>
        <position position="283"/>
    </location>
</feature>
<comment type="caution">
    <text evidence="1">The sequence shown here is derived from an EMBL/GenBank/DDBJ whole genome shotgun (WGS) entry which is preliminary data.</text>
</comment>
<dbReference type="EMBL" id="BART01024460">
    <property type="protein sequence ID" value="GAH04245.1"/>
    <property type="molecule type" value="Genomic_DNA"/>
</dbReference>